<dbReference type="CDD" id="cd02440">
    <property type="entry name" value="AdoMet_MTases"/>
    <property type="match status" value="1"/>
</dbReference>
<dbReference type="EC" id="2.1.1.72" evidence="1"/>
<organism evidence="8">
    <name type="scientific">bioreactor metagenome</name>
    <dbReference type="NCBI Taxonomy" id="1076179"/>
    <lineage>
        <taxon>unclassified sequences</taxon>
        <taxon>metagenomes</taxon>
        <taxon>ecological metagenomes</taxon>
    </lineage>
</organism>
<sequence>MAGTLTDEIRVWLDGTGIIDDEHASKSERVIRPFSEYEDIFFGTKNDKLVIIQSTYALNELLHGYGINEKIRSQFVGTCLLALKNGLVYQGLTTKQICAGIEGILTNLLDKDLNKANKLVVLKSKVIDSQDVRDLKDKEFQHLLNDINEHILPYINDKTTMGQDLLNLFFTTFNKYVGKADKNQAFTPDHIVHFMCKAIGVNRYSVVLDPCCGSGAFLVRAMTEAMDDCDTEEQRDNVKKKQIFGIEYEETAFGLATTNMLIHSDGNSNIVQGNCFNVESYIDAGVNVVLMNPPYNAQRKHCDPEYVKTWKAKTKEDPSKGFHYVYEIAERVKTGRLAVLLPMQCAIGYDAEIKSFKRKMLEKHTLDAVFSFPPDMFHPGANSNACCMVFNLGTRHENASIKETFFGYFKDDGFIKKKNLGRIERTDEKGRGVWNAIEIEWLNLYSKRITKSGFAVTKEVTANDEWLAEAYMETDYSNLNQESFQNILNQYLGYLISTGRRK</sequence>
<keyword evidence="2" id="KW-0489">Methyltransferase</keyword>
<evidence type="ECO:0000256" key="4">
    <source>
        <dbReference type="ARBA" id="ARBA00022691"/>
    </source>
</evidence>
<dbReference type="GO" id="GO:0032259">
    <property type="term" value="P:methylation"/>
    <property type="evidence" value="ECO:0007669"/>
    <property type="project" value="UniProtKB-KW"/>
</dbReference>
<evidence type="ECO:0000313" key="8">
    <source>
        <dbReference type="EMBL" id="MPM60902.1"/>
    </source>
</evidence>
<dbReference type="EMBL" id="VSSQ01018045">
    <property type="protein sequence ID" value="MPM60902.1"/>
    <property type="molecule type" value="Genomic_DNA"/>
</dbReference>
<dbReference type="PANTHER" id="PTHR42933:SF1">
    <property type="entry name" value="SITE-SPECIFIC DNA-METHYLTRANSFERASE (ADENINE-SPECIFIC)"/>
    <property type="match status" value="1"/>
</dbReference>
<keyword evidence="5" id="KW-0680">Restriction system</keyword>
<dbReference type="PANTHER" id="PTHR42933">
    <property type="entry name" value="SLR6095 PROTEIN"/>
    <property type="match status" value="1"/>
</dbReference>
<dbReference type="SUPFAM" id="SSF53335">
    <property type="entry name" value="S-adenosyl-L-methionine-dependent methyltransferases"/>
    <property type="match status" value="1"/>
</dbReference>
<evidence type="ECO:0000259" key="7">
    <source>
        <dbReference type="Pfam" id="PF02384"/>
    </source>
</evidence>
<dbReference type="GO" id="GO:0009307">
    <property type="term" value="P:DNA restriction-modification system"/>
    <property type="evidence" value="ECO:0007669"/>
    <property type="project" value="UniProtKB-KW"/>
</dbReference>
<reference evidence="8" key="1">
    <citation type="submission" date="2019-08" db="EMBL/GenBank/DDBJ databases">
        <authorList>
            <person name="Kucharzyk K."/>
            <person name="Murdoch R.W."/>
            <person name="Higgins S."/>
            <person name="Loffler F."/>
        </authorList>
    </citation>
    <scope>NUCLEOTIDE SEQUENCE</scope>
</reference>
<feature type="domain" description="DNA methylase adenine-specific" evidence="7">
    <location>
        <begin position="174"/>
        <end position="397"/>
    </location>
</feature>
<dbReference type="Gene3D" id="3.40.50.150">
    <property type="entry name" value="Vaccinia Virus protein VP39"/>
    <property type="match status" value="1"/>
</dbReference>
<dbReference type="AlphaFoldDB" id="A0A645B672"/>
<proteinExistence type="predicted"/>
<evidence type="ECO:0000256" key="3">
    <source>
        <dbReference type="ARBA" id="ARBA00022679"/>
    </source>
</evidence>
<protein>
    <recommendedName>
        <fullName evidence="1">site-specific DNA-methyltransferase (adenine-specific)</fullName>
        <ecNumber evidence="1">2.1.1.72</ecNumber>
    </recommendedName>
</protein>
<dbReference type="GO" id="GO:0003677">
    <property type="term" value="F:DNA binding"/>
    <property type="evidence" value="ECO:0007669"/>
    <property type="project" value="InterPro"/>
</dbReference>
<comment type="caution">
    <text evidence="8">The sequence shown here is derived from an EMBL/GenBank/DDBJ whole genome shotgun (WGS) entry which is preliminary data.</text>
</comment>
<accession>A0A645B672</accession>
<dbReference type="InterPro" id="IPR029063">
    <property type="entry name" value="SAM-dependent_MTases_sf"/>
</dbReference>
<dbReference type="InterPro" id="IPR003356">
    <property type="entry name" value="DNA_methylase_A-5"/>
</dbReference>
<evidence type="ECO:0000256" key="6">
    <source>
        <dbReference type="ARBA" id="ARBA00047942"/>
    </source>
</evidence>
<name>A0A645B672_9ZZZZ</name>
<comment type="catalytic activity">
    <reaction evidence="6">
        <text>a 2'-deoxyadenosine in DNA + S-adenosyl-L-methionine = an N(6)-methyl-2'-deoxyadenosine in DNA + S-adenosyl-L-homocysteine + H(+)</text>
        <dbReference type="Rhea" id="RHEA:15197"/>
        <dbReference type="Rhea" id="RHEA-COMP:12418"/>
        <dbReference type="Rhea" id="RHEA-COMP:12419"/>
        <dbReference type="ChEBI" id="CHEBI:15378"/>
        <dbReference type="ChEBI" id="CHEBI:57856"/>
        <dbReference type="ChEBI" id="CHEBI:59789"/>
        <dbReference type="ChEBI" id="CHEBI:90615"/>
        <dbReference type="ChEBI" id="CHEBI:90616"/>
        <dbReference type="EC" id="2.1.1.72"/>
    </reaction>
</comment>
<dbReference type="PRINTS" id="PR00507">
    <property type="entry name" value="N12N6MTFRASE"/>
</dbReference>
<evidence type="ECO:0000256" key="5">
    <source>
        <dbReference type="ARBA" id="ARBA00022747"/>
    </source>
</evidence>
<dbReference type="GO" id="GO:0009007">
    <property type="term" value="F:site-specific DNA-methyltransferase (adenine-specific) activity"/>
    <property type="evidence" value="ECO:0007669"/>
    <property type="project" value="UniProtKB-EC"/>
</dbReference>
<evidence type="ECO:0000256" key="2">
    <source>
        <dbReference type="ARBA" id="ARBA00022603"/>
    </source>
</evidence>
<keyword evidence="3" id="KW-0808">Transferase</keyword>
<gene>
    <name evidence="8" type="ORF">SDC9_107756</name>
</gene>
<evidence type="ECO:0000256" key="1">
    <source>
        <dbReference type="ARBA" id="ARBA00011900"/>
    </source>
</evidence>
<dbReference type="InterPro" id="IPR051537">
    <property type="entry name" value="DNA_Adenine_Mtase"/>
</dbReference>
<keyword evidence="4" id="KW-0949">S-adenosyl-L-methionine</keyword>
<dbReference type="Pfam" id="PF02384">
    <property type="entry name" value="N6_Mtase"/>
    <property type="match status" value="1"/>
</dbReference>
<dbReference type="GO" id="GO:0008170">
    <property type="term" value="F:N-methyltransferase activity"/>
    <property type="evidence" value="ECO:0007669"/>
    <property type="project" value="InterPro"/>
</dbReference>